<dbReference type="Proteomes" id="UP000238083">
    <property type="component" value="Unassembled WGS sequence"/>
</dbReference>
<keyword evidence="2" id="KW-0489">Methyltransferase</keyword>
<sequence length="247" mass="26049">MAFDVAGHYDRFMGRFSAPLAHLTVERLAPAPGTRVLDVGCGPGALTSELVARLGAGAVAAVDPSPGFVAAAATRLPGVDVRQAGAQALPFADGEFDLVLAQLVVAFVPDPVAGLREMARVGGRVAASFWDFGGQRSPLELFWRAVRDLDPSHPGEAGWAGGTRGDLARMFRAAGLAPVVDDELTVSAAYSGFEEWWRTYELGIGPVGDFVAALDAEQREALRHRCAELVPADGFEVEATAWFVVSS</sequence>
<comment type="caution">
    <text evidence="2">The sequence shown here is derived from an EMBL/GenBank/DDBJ whole genome shotgun (WGS) entry which is preliminary data.</text>
</comment>
<dbReference type="InterPro" id="IPR050508">
    <property type="entry name" value="Methyltransf_Superfamily"/>
</dbReference>
<dbReference type="Pfam" id="PF08241">
    <property type="entry name" value="Methyltransf_11"/>
    <property type="match status" value="1"/>
</dbReference>
<protein>
    <submittedName>
        <fullName evidence="2">Methyltransferase family protein</fullName>
    </submittedName>
</protein>
<evidence type="ECO:0000313" key="3">
    <source>
        <dbReference type="Proteomes" id="UP000238083"/>
    </source>
</evidence>
<dbReference type="EMBL" id="PVZF01000001">
    <property type="protein sequence ID" value="PRY18139.1"/>
    <property type="molecule type" value="Genomic_DNA"/>
</dbReference>
<dbReference type="InterPro" id="IPR013216">
    <property type="entry name" value="Methyltransf_11"/>
</dbReference>
<keyword evidence="2" id="KW-0808">Transferase</keyword>
<keyword evidence="3" id="KW-1185">Reference proteome</keyword>
<dbReference type="RefSeq" id="WP_106206392.1">
    <property type="nucleotide sequence ID" value="NZ_PVZF01000001.1"/>
</dbReference>
<feature type="domain" description="Methyltransferase type 11" evidence="1">
    <location>
        <begin position="37"/>
        <end position="121"/>
    </location>
</feature>
<dbReference type="PANTHER" id="PTHR42912">
    <property type="entry name" value="METHYLTRANSFERASE"/>
    <property type="match status" value="1"/>
</dbReference>
<evidence type="ECO:0000313" key="2">
    <source>
        <dbReference type="EMBL" id="PRY18139.1"/>
    </source>
</evidence>
<dbReference type="GO" id="GO:0008757">
    <property type="term" value="F:S-adenosylmethionine-dependent methyltransferase activity"/>
    <property type="evidence" value="ECO:0007669"/>
    <property type="project" value="InterPro"/>
</dbReference>
<proteinExistence type="predicted"/>
<dbReference type="GO" id="GO:0032259">
    <property type="term" value="P:methylation"/>
    <property type="evidence" value="ECO:0007669"/>
    <property type="project" value="UniProtKB-KW"/>
</dbReference>
<gene>
    <name evidence="2" type="ORF">CLV37_101383</name>
</gene>
<name>A0A2T0RAF4_9ACTN</name>
<dbReference type="SUPFAM" id="SSF53335">
    <property type="entry name" value="S-adenosyl-L-methionine-dependent methyltransferases"/>
    <property type="match status" value="1"/>
</dbReference>
<dbReference type="InterPro" id="IPR029063">
    <property type="entry name" value="SAM-dependent_MTases_sf"/>
</dbReference>
<dbReference type="CDD" id="cd02440">
    <property type="entry name" value="AdoMet_MTases"/>
    <property type="match status" value="1"/>
</dbReference>
<evidence type="ECO:0000259" key="1">
    <source>
        <dbReference type="Pfam" id="PF08241"/>
    </source>
</evidence>
<organism evidence="2 3">
    <name type="scientific">Kineococcus rhizosphaerae</name>
    <dbReference type="NCBI Taxonomy" id="559628"/>
    <lineage>
        <taxon>Bacteria</taxon>
        <taxon>Bacillati</taxon>
        <taxon>Actinomycetota</taxon>
        <taxon>Actinomycetes</taxon>
        <taxon>Kineosporiales</taxon>
        <taxon>Kineosporiaceae</taxon>
        <taxon>Kineococcus</taxon>
    </lineage>
</organism>
<reference evidence="2 3" key="1">
    <citation type="submission" date="2018-03" db="EMBL/GenBank/DDBJ databases">
        <title>Genomic Encyclopedia of Archaeal and Bacterial Type Strains, Phase II (KMG-II): from individual species to whole genera.</title>
        <authorList>
            <person name="Goeker M."/>
        </authorList>
    </citation>
    <scope>NUCLEOTIDE SEQUENCE [LARGE SCALE GENOMIC DNA]</scope>
    <source>
        <strain evidence="2 3">DSM 19711</strain>
    </source>
</reference>
<dbReference type="AlphaFoldDB" id="A0A2T0RAF4"/>
<dbReference type="Gene3D" id="3.40.50.150">
    <property type="entry name" value="Vaccinia Virus protein VP39"/>
    <property type="match status" value="1"/>
</dbReference>
<accession>A0A2T0RAF4</accession>
<dbReference type="OrthoDB" id="9795634at2"/>